<dbReference type="InterPro" id="IPR011010">
    <property type="entry name" value="DNA_brk_join_enz"/>
</dbReference>
<accession>A0A6J7ID08</accession>
<protein>
    <submittedName>
        <fullName evidence="4">Unannotated protein</fullName>
    </submittedName>
</protein>
<dbReference type="EMBL" id="CAFBLX010000447">
    <property type="protein sequence ID" value="CAB4928859.1"/>
    <property type="molecule type" value="Genomic_DNA"/>
</dbReference>
<proteinExistence type="predicted"/>
<evidence type="ECO:0000256" key="2">
    <source>
        <dbReference type="ARBA" id="ARBA00023172"/>
    </source>
</evidence>
<dbReference type="PANTHER" id="PTHR30349:SF41">
    <property type="entry name" value="INTEGRASE_RECOMBINASE PROTEIN MJ0367-RELATED"/>
    <property type="match status" value="1"/>
</dbReference>
<dbReference type="InterPro" id="IPR050090">
    <property type="entry name" value="Tyrosine_recombinase_XerCD"/>
</dbReference>
<gene>
    <name evidence="4" type="ORF">UFOPK3472_03978</name>
</gene>
<dbReference type="SUPFAM" id="SSF56349">
    <property type="entry name" value="DNA breaking-rejoining enzymes"/>
    <property type="match status" value="1"/>
</dbReference>
<dbReference type="PROSITE" id="PS51898">
    <property type="entry name" value="TYR_RECOMBINASE"/>
    <property type="match status" value="1"/>
</dbReference>
<evidence type="ECO:0000313" key="4">
    <source>
        <dbReference type="EMBL" id="CAB4928859.1"/>
    </source>
</evidence>
<dbReference type="PANTHER" id="PTHR30349">
    <property type="entry name" value="PHAGE INTEGRASE-RELATED"/>
    <property type="match status" value="1"/>
</dbReference>
<dbReference type="InterPro" id="IPR002104">
    <property type="entry name" value="Integrase_catalytic"/>
</dbReference>
<sequence length="376" mass="42721">MSAMDTVGSGASRAGGSADHLMRDGLSLLAPEETVLAAMIEGWEQQQRSRMLANLTIERRTQIVRRLVVFTNDYPWQWSSADVEEWTTHLVESGAAHSTVRLYQMAASLFCSYISDVRYRWHEVCERHFGVHPVQIFHEWNMVVHRSDYEGRPGNRPLTRDELQAFFDYCDTRVNRVGASGRKGWLASYRDATLFKVIYAWGLRRREASMLDTVDWTANPAATEFGRYGALSVRHGKALSGGPPRRRTVLTTMEWAAEAVDEWVTEIRPLYDSDQLALWPTERSARVGAVSISQRFAEYRDAVGLEKHLGPHCLRHSYATHLLEDGFDHLFVQQQLGHSWGSTTAIYTSVGTDYKNNALRRALSRAFTTASTDEEN</sequence>
<dbReference type="Pfam" id="PF00589">
    <property type="entry name" value="Phage_integrase"/>
    <property type="match status" value="1"/>
</dbReference>
<name>A0A6J7ID08_9ZZZZ</name>
<dbReference type="GO" id="GO:0006310">
    <property type="term" value="P:DNA recombination"/>
    <property type="evidence" value="ECO:0007669"/>
    <property type="project" value="UniProtKB-KW"/>
</dbReference>
<keyword evidence="2" id="KW-0233">DNA recombination</keyword>
<evidence type="ECO:0000256" key="1">
    <source>
        <dbReference type="ARBA" id="ARBA00023125"/>
    </source>
</evidence>
<organism evidence="4">
    <name type="scientific">freshwater metagenome</name>
    <dbReference type="NCBI Taxonomy" id="449393"/>
    <lineage>
        <taxon>unclassified sequences</taxon>
        <taxon>metagenomes</taxon>
        <taxon>ecological metagenomes</taxon>
    </lineage>
</organism>
<dbReference type="Gene3D" id="1.10.443.10">
    <property type="entry name" value="Intergrase catalytic core"/>
    <property type="match status" value="1"/>
</dbReference>
<dbReference type="AlphaFoldDB" id="A0A6J7ID08"/>
<evidence type="ECO:0000259" key="3">
    <source>
        <dbReference type="PROSITE" id="PS51898"/>
    </source>
</evidence>
<feature type="domain" description="Tyr recombinase" evidence="3">
    <location>
        <begin position="153"/>
        <end position="360"/>
    </location>
</feature>
<dbReference type="GO" id="GO:0003677">
    <property type="term" value="F:DNA binding"/>
    <property type="evidence" value="ECO:0007669"/>
    <property type="project" value="UniProtKB-KW"/>
</dbReference>
<keyword evidence="1" id="KW-0238">DNA-binding</keyword>
<dbReference type="InterPro" id="IPR013762">
    <property type="entry name" value="Integrase-like_cat_sf"/>
</dbReference>
<reference evidence="4" key="1">
    <citation type="submission" date="2020-05" db="EMBL/GenBank/DDBJ databases">
        <authorList>
            <person name="Chiriac C."/>
            <person name="Salcher M."/>
            <person name="Ghai R."/>
            <person name="Kavagutti S V."/>
        </authorList>
    </citation>
    <scope>NUCLEOTIDE SEQUENCE</scope>
</reference>
<dbReference type="GO" id="GO:0015074">
    <property type="term" value="P:DNA integration"/>
    <property type="evidence" value="ECO:0007669"/>
    <property type="project" value="InterPro"/>
</dbReference>